<comment type="caution">
    <text evidence="9">The sequence shown here is derived from an EMBL/GenBank/DDBJ whole genome shotgun (WGS) entry which is preliminary data.</text>
</comment>
<dbReference type="VEuPathDB" id="FungiDB:AeMF1_003656"/>
<evidence type="ECO:0000256" key="7">
    <source>
        <dbReference type="ARBA" id="ARBA00022694"/>
    </source>
</evidence>
<comment type="subcellular location">
    <subcellularLocation>
        <location evidence="2">Cytoplasm</location>
    </subcellularLocation>
    <subcellularLocation>
        <location evidence="1">Nucleus</location>
    </subcellularLocation>
</comment>
<dbReference type="UniPathway" id="UPA00988"/>
<dbReference type="Proteomes" id="UP000481153">
    <property type="component" value="Unassembled WGS sequence"/>
</dbReference>
<evidence type="ECO:0000256" key="5">
    <source>
        <dbReference type="ARBA" id="ARBA00020264"/>
    </source>
</evidence>
<name>A0A6G0W3P2_9STRA</name>
<gene>
    <name evidence="9" type="ORF">Ae201684_019080</name>
</gene>
<dbReference type="CDD" id="cd19496">
    <property type="entry name" value="Elp5"/>
    <property type="match status" value="1"/>
</dbReference>
<dbReference type="InterPro" id="IPR019519">
    <property type="entry name" value="Elp5"/>
</dbReference>
<evidence type="ECO:0000256" key="4">
    <source>
        <dbReference type="ARBA" id="ARBA00009567"/>
    </source>
</evidence>
<keyword evidence="10" id="KW-1185">Reference proteome</keyword>
<comment type="pathway">
    <text evidence="3">tRNA modification; 5-methoxycarbonylmethyl-2-thiouridine-tRNA biosynthesis.</text>
</comment>
<evidence type="ECO:0000256" key="8">
    <source>
        <dbReference type="ARBA" id="ARBA00023242"/>
    </source>
</evidence>
<keyword evidence="7" id="KW-0819">tRNA processing</keyword>
<evidence type="ECO:0000256" key="1">
    <source>
        <dbReference type="ARBA" id="ARBA00004123"/>
    </source>
</evidence>
<dbReference type="GO" id="GO:0002098">
    <property type="term" value="P:tRNA wobble uridine modification"/>
    <property type="evidence" value="ECO:0007669"/>
    <property type="project" value="InterPro"/>
</dbReference>
<reference evidence="9 10" key="1">
    <citation type="submission" date="2019-07" db="EMBL/GenBank/DDBJ databases">
        <title>Genomics analysis of Aphanomyces spp. identifies a new class of oomycete effector associated with host adaptation.</title>
        <authorList>
            <person name="Gaulin E."/>
        </authorList>
    </citation>
    <scope>NUCLEOTIDE SEQUENCE [LARGE SCALE GENOMIC DNA]</scope>
    <source>
        <strain evidence="9 10">ATCC 201684</strain>
    </source>
</reference>
<dbReference type="PANTHER" id="PTHR15641:SF1">
    <property type="entry name" value="ELONGATOR COMPLEX PROTEIN 5"/>
    <property type="match status" value="1"/>
</dbReference>
<dbReference type="PANTHER" id="PTHR15641">
    <property type="entry name" value="ELONGATOR COMPLEX PROTEIN 5"/>
    <property type="match status" value="1"/>
</dbReference>
<evidence type="ECO:0000256" key="2">
    <source>
        <dbReference type="ARBA" id="ARBA00004496"/>
    </source>
</evidence>
<dbReference type="GO" id="GO:0005829">
    <property type="term" value="C:cytosol"/>
    <property type="evidence" value="ECO:0007669"/>
    <property type="project" value="TreeGrafter"/>
</dbReference>
<accession>A0A6G0W3P2</accession>
<dbReference type="GO" id="GO:0033588">
    <property type="term" value="C:elongator holoenzyme complex"/>
    <property type="evidence" value="ECO:0007669"/>
    <property type="project" value="InterPro"/>
</dbReference>
<evidence type="ECO:0000256" key="3">
    <source>
        <dbReference type="ARBA" id="ARBA00005043"/>
    </source>
</evidence>
<keyword evidence="8" id="KW-0539">Nucleus</keyword>
<keyword evidence="6" id="KW-0963">Cytoplasm</keyword>
<comment type="similarity">
    <text evidence="4">Belongs to the ELP5 family.</text>
</comment>
<evidence type="ECO:0000256" key="6">
    <source>
        <dbReference type="ARBA" id="ARBA00022490"/>
    </source>
</evidence>
<dbReference type="GO" id="GO:0000049">
    <property type="term" value="F:tRNA binding"/>
    <property type="evidence" value="ECO:0007669"/>
    <property type="project" value="TreeGrafter"/>
</dbReference>
<evidence type="ECO:0000313" key="9">
    <source>
        <dbReference type="EMBL" id="KAF0721562.1"/>
    </source>
</evidence>
<dbReference type="Pfam" id="PF10483">
    <property type="entry name" value="Elong_Iki1"/>
    <property type="match status" value="1"/>
</dbReference>
<proteinExistence type="inferred from homology"/>
<dbReference type="AlphaFoldDB" id="A0A6G0W3P2"/>
<evidence type="ECO:0000313" key="10">
    <source>
        <dbReference type="Proteomes" id="UP000481153"/>
    </source>
</evidence>
<organism evidence="9 10">
    <name type="scientific">Aphanomyces euteiches</name>
    <dbReference type="NCBI Taxonomy" id="100861"/>
    <lineage>
        <taxon>Eukaryota</taxon>
        <taxon>Sar</taxon>
        <taxon>Stramenopiles</taxon>
        <taxon>Oomycota</taxon>
        <taxon>Saprolegniomycetes</taxon>
        <taxon>Saprolegniales</taxon>
        <taxon>Verrucalvaceae</taxon>
        <taxon>Aphanomyces</taxon>
    </lineage>
</organism>
<protein>
    <recommendedName>
        <fullName evidence="5">Elongator complex protein 5</fullName>
    </recommendedName>
</protein>
<dbReference type="GO" id="GO:0005634">
    <property type="term" value="C:nucleus"/>
    <property type="evidence" value="ECO:0007669"/>
    <property type="project" value="UniProtKB-SubCell"/>
</dbReference>
<sequence>MTSKEGGSWESEIERYFQRKCVSSSTQSTPTSQVLLQDEETRTSVVVVEDCLATGGIGRAVLQHIVQLVPAKVIHIRLEDTSSLEKVNGHVLRYDDNIAGWFDSIDGDLLQRILRDIEATIASEKTIIAIDSLSALLQQASFRQVAAFLRRLQANPSVGAIFGRFNTSLHERHVVLALRAQATAYLIVDTPASIASYHFLSKESKRVVPPHMLGRVAFCRNLNNGKPQEVIEYMNAIKTDSESRLYLTKHESVERGAAKDLTTLDVSFNLSISDRDQQAKQKVALPYQHQGKTTDQAMFFIDQDDPDWDDDDLDDDLDI</sequence>
<dbReference type="EMBL" id="VJMJ01000386">
    <property type="protein sequence ID" value="KAF0721562.1"/>
    <property type="molecule type" value="Genomic_DNA"/>
</dbReference>